<evidence type="ECO:0000256" key="1">
    <source>
        <dbReference type="ARBA" id="ARBA00004123"/>
    </source>
</evidence>
<dbReference type="PANTHER" id="PTHR46408:SF5">
    <property type="entry name" value="BASIC LEUCINE ZIPPER 10"/>
    <property type="match status" value="1"/>
</dbReference>
<dbReference type="EMBL" id="OIVN01000355">
    <property type="protein sequence ID" value="SPC78881.1"/>
    <property type="molecule type" value="Genomic_DNA"/>
</dbReference>
<organism evidence="9">
    <name type="scientific">Fagus sylvatica</name>
    <name type="common">Beechnut</name>
    <dbReference type="NCBI Taxonomy" id="28930"/>
    <lineage>
        <taxon>Eukaryota</taxon>
        <taxon>Viridiplantae</taxon>
        <taxon>Streptophyta</taxon>
        <taxon>Embryophyta</taxon>
        <taxon>Tracheophyta</taxon>
        <taxon>Spermatophyta</taxon>
        <taxon>Magnoliopsida</taxon>
        <taxon>eudicotyledons</taxon>
        <taxon>Gunneridae</taxon>
        <taxon>Pentapetalae</taxon>
        <taxon>rosids</taxon>
        <taxon>fabids</taxon>
        <taxon>Fagales</taxon>
        <taxon>Fagaceae</taxon>
        <taxon>Fagus</taxon>
    </lineage>
</organism>
<comment type="subcellular location">
    <subcellularLocation>
        <location evidence="1">Nucleus</location>
    </subcellularLocation>
</comment>
<evidence type="ECO:0000256" key="5">
    <source>
        <dbReference type="ARBA" id="ARBA00023163"/>
    </source>
</evidence>
<keyword evidence="5" id="KW-0804">Transcription</keyword>
<protein>
    <recommendedName>
        <fullName evidence="8">BZIP domain-containing protein</fullName>
    </recommendedName>
</protein>
<dbReference type="InterPro" id="IPR045314">
    <property type="entry name" value="bZIP_plant_GBF1"/>
</dbReference>
<gene>
    <name evidence="9" type="ORF">FSB_LOCUS6763</name>
</gene>
<feature type="region of interest" description="Disordered" evidence="7">
    <location>
        <begin position="1"/>
        <end position="21"/>
    </location>
</feature>
<accession>A0A2N9EW58</accession>
<keyword evidence="4" id="KW-0238">DNA-binding</keyword>
<evidence type="ECO:0000256" key="7">
    <source>
        <dbReference type="SAM" id="MobiDB-lite"/>
    </source>
</evidence>
<dbReference type="PROSITE" id="PS00036">
    <property type="entry name" value="BZIP_BASIC"/>
    <property type="match status" value="1"/>
</dbReference>
<proteinExistence type="inferred from homology"/>
<evidence type="ECO:0000256" key="6">
    <source>
        <dbReference type="ARBA" id="ARBA00023242"/>
    </source>
</evidence>
<dbReference type="SUPFAM" id="SSF57959">
    <property type="entry name" value="Leucine zipper domain"/>
    <property type="match status" value="1"/>
</dbReference>
<evidence type="ECO:0000256" key="2">
    <source>
        <dbReference type="ARBA" id="ARBA00007163"/>
    </source>
</evidence>
<evidence type="ECO:0000256" key="3">
    <source>
        <dbReference type="ARBA" id="ARBA00023015"/>
    </source>
</evidence>
<keyword evidence="6" id="KW-0539">Nucleus</keyword>
<feature type="region of interest" description="Disordered" evidence="7">
    <location>
        <begin position="174"/>
        <end position="199"/>
    </location>
</feature>
<dbReference type="CDD" id="cd14702">
    <property type="entry name" value="bZIP_plant_GBF1"/>
    <property type="match status" value="1"/>
</dbReference>
<dbReference type="GO" id="GO:0003677">
    <property type="term" value="F:DNA binding"/>
    <property type="evidence" value="ECO:0007669"/>
    <property type="project" value="UniProtKB-KW"/>
</dbReference>
<dbReference type="InterPro" id="IPR004827">
    <property type="entry name" value="bZIP"/>
</dbReference>
<dbReference type="SMART" id="SM00338">
    <property type="entry name" value="BRLZ"/>
    <property type="match status" value="1"/>
</dbReference>
<dbReference type="Gene3D" id="1.20.5.170">
    <property type="match status" value="1"/>
</dbReference>
<feature type="region of interest" description="Disordered" evidence="7">
    <location>
        <begin position="133"/>
        <end position="158"/>
    </location>
</feature>
<feature type="domain" description="BZIP" evidence="8">
    <location>
        <begin position="176"/>
        <end position="214"/>
    </location>
</feature>
<dbReference type="PANTHER" id="PTHR46408">
    <property type="entry name" value="BASIC LEUCINE ZIPPER 63"/>
    <property type="match status" value="1"/>
</dbReference>
<evidence type="ECO:0000259" key="8">
    <source>
        <dbReference type="PROSITE" id="PS50217"/>
    </source>
</evidence>
<name>A0A2N9EW58_FAGSY</name>
<dbReference type="GO" id="GO:0003700">
    <property type="term" value="F:DNA-binding transcription factor activity"/>
    <property type="evidence" value="ECO:0007669"/>
    <property type="project" value="InterPro"/>
</dbReference>
<dbReference type="GO" id="GO:0005634">
    <property type="term" value="C:nucleus"/>
    <property type="evidence" value="ECO:0007669"/>
    <property type="project" value="UniProtKB-SubCell"/>
</dbReference>
<evidence type="ECO:0000313" key="9">
    <source>
        <dbReference type="EMBL" id="SPC78881.1"/>
    </source>
</evidence>
<dbReference type="Pfam" id="PF00170">
    <property type="entry name" value="bZIP_1"/>
    <property type="match status" value="1"/>
</dbReference>
<reference evidence="9" key="1">
    <citation type="submission" date="2018-02" db="EMBL/GenBank/DDBJ databases">
        <authorList>
            <person name="Cohen D.B."/>
            <person name="Kent A.D."/>
        </authorList>
    </citation>
    <scope>NUCLEOTIDE SEQUENCE</scope>
</reference>
<comment type="similarity">
    <text evidence="2">Belongs to the bZIP family.</text>
</comment>
<feature type="compositionally biased region" description="Basic and acidic residues" evidence="7">
    <location>
        <begin position="188"/>
        <end position="198"/>
    </location>
</feature>
<dbReference type="PROSITE" id="PS50217">
    <property type="entry name" value="BZIP"/>
    <property type="match status" value="1"/>
</dbReference>
<keyword evidence="3" id="KW-0805">Transcription regulation</keyword>
<sequence length="335" mass="37021">MDSIFPGAFNNPDPPTFTPDSINPDPMTISGDDSLLGNINSPLADLSWSNLDDNLFAMIAAMENPPTVEVPMIAAMENPPTVEAPMMAAMENPPTVEVPMIAANSVVTGVVWPRDIAQERVLHRCRPGILPPLQRRSGAQVREATGGSLGDNSDKSDHDEIEGEILEITEDMDPAEAKRVKRMQSNRESAKRSRERKQVQMNIDEEEVDQLRGEVHRSSMDMFREIIKCGTSGHENKNSKAEMVIIKAQVSECEEKIKRMTRIHPLQDQQFLSMASNARVRLPFFSSPIHSSTNYALPGPSNVNQFFHQLVSSVSGGNPFHQPHGTHNTFANGTT</sequence>
<dbReference type="AlphaFoldDB" id="A0A2N9EW58"/>
<evidence type="ECO:0000256" key="4">
    <source>
        <dbReference type="ARBA" id="ARBA00023125"/>
    </source>
</evidence>
<dbReference type="InterPro" id="IPR046347">
    <property type="entry name" value="bZIP_sf"/>
</dbReference>